<evidence type="ECO:0000313" key="11">
    <source>
        <dbReference type="Proteomes" id="UP000823660"/>
    </source>
</evidence>
<dbReference type="PROSITE" id="PS51732">
    <property type="entry name" value="ASN_GLN_ASE_3"/>
    <property type="match status" value="1"/>
</dbReference>
<dbReference type="GO" id="GO:0009066">
    <property type="term" value="P:aspartate family amino acid metabolic process"/>
    <property type="evidence" value="ECO:0007669"/>
    <property type="project" value="UniProtKB-ARBA"/>
</dbReference>
<comment type="similarity">
    <text evidence="1">Belongs to the asparaginase 1 family.</text>
</comment>
<comment type="caution">
    <text evidence="10">The sequence shown here is derived from an EMBL/GenBank/DDBJ whole genome shotgun (WGS) entry which is preliminary data.</text>
</comment>
<feature type="active site" evidence="6">
    <location>
        <position position="20"/>
    </location>
</feature>
<dbReference type="PANTHER" id="PTHR11707">
    <property type="entry name" value="L-ASPARAGINASE"/>
    <property type="match status" value="1"/>
</dbReference>
<feature type="active site" evidence="7">
    <location>
        <position position="96"/>
    </location>
</feature>
<keyword evidence="3 10" id="KW-0378">Hydrolase</keyword>
<evidence type="ECO:0000256" key="7">
    <source>
        <dbReference type="PROSITE-ProRule" id="PRU10100"/>
    </source>
</evidence>
<organism evidence="10 11">
    <name type="scientific">Candidatus Cryptobacteroides faecipullorum</name>
    <dbReference type="NCBI Taxonomy" id="2840764"/>
    <lineage>
        <taxon>Bacteria</taxon>
        <taxon>Pseudomonadati</taxon>
        <taxon>Bacteroidota</taxon>
        <taxon>Bacteroidia</taxon>
        <taxon>Bacteroidales</taxon>
        <taxon>Candidatus Cryptobacteroides</taxon>
    </lineage>
</organism>
<evidence type="ECO:0000256" key="5">
    <source>
        <dbReference type="PIRSR" id="PIRSR001220-2"/>
    </source>
</evidence>
<dbReference type="CDD" id="cd08963">
    <property type="entry name" value="L-asparaginase_I"/>
    <property type="match status" value="1"/>
</dbReference>
<evidence type="ECO:0000256" key="4">
    <source>
        <dbReference type="PIRSR" id="PIRSR001220-1"/>
    </source>
</evidence>
<sequence length="350" mass="38516">MISTDTSKKASLLLIYTGGTIGMRQDPSTQTLRPFDFSQILEEVPELRKFAYRIDSYTFDPIIDSSDVEPGLWQCLAGLIKEKYRMYDGFVILHGTDTMAYSASALSFMLENLAKPVIFTGSQLPIGIPRTDGRENLVSAVEIAAAKDSQGHAIVPEVCIYFDNMLMRGNRACKISSDNFTAFRTLNLPPLAEAGISIKYNSPLIIKPDDWEADLVIHTSLDTRVSILKIHPGITPHVVRNILCGEETRAVIMETYGCGNAPSKEWFLNLVRQAASSGKILLNVTQCLSGTVDMNLYSNGKALLDAGVVSGYDSTTESALGKLFFLLGQTDDNPTVKRLLNKNFRGEISK</sequence>
<reference evidence="10" key="1">
    <citation type="submission" date="2020-10" db="EMBL/GenBank/DDBJ databases">
        <authorList>
            <person name="Gilroy R."/>
        </authorList>
    </citation>
    <scope>NUCLEOTIDE SEQUENCE</scope>
    <source>
        <strain evidence="10">B1-15692</strain>
    </source>
</reference>
<dbReference type="AlphaFoldDB" id="A0A9D9I8I2"/>
<dbReference type="SMART" id="SM00870">
    <property type="entry name" value="Asparaginase"/>
    <property type="match status" value="1"/>
</dbReference>
<dbReference type="PIRSF" id="PIRSF500176">
    <property type="entry name" value="L_ASNase"/>
    <property type="match status" value="1"/>
</dbReference>
<dbReference type="InterPro" id="IPR036152">
    <property type="entry name" value="Asp/glu_Ase-like_sf"/>
</dbReference>
<dbReference type="EMBL" id="JADIMH010000047">
    <property type="protein sequence ID" value="MBO8467685.1"/>
    <property type="molecule type" value="Genomic_DNA"/>
</dbReference>
<gene>
    <name evidence="10" type="ORF">IAB99_07980</name>
</gene>
<accession>A0A9D9I8I2</accession>
<dbReference type="PIRSF" id="PIRSF001220">
    <property type="entry name" value="L-ASNase_gatD"/>
    <property type="match status" value="1"/>
</dbReference>
<dbReference type="SUPFAM" id="SSF53774">
    <property type="entry name" value="Glutaminase/Asparaginase"/>
    <property type="match status" value="1"/>
</dbReference>
<dbReference type="Proteomes" id="UP000823660">
    <property type="component" value="Unassembled WGS sequence"/>
</dbReference>
<dbReference type="InterPro" id="IPR037152">
    <property type="entry name" value="L-asparaginase_N_sf"/>
</dbReference>
<evidence type="ECO:0000259" key="8">
    <source>
        <dbReference type="Pfam" id="PF00710"/>
    </source>
</evidence>
<dbReference type="NCBIfam" id="TIGR00519">
    <property type="entry name" value="asnASE_I"/>
    <property type="match status" value="1"/>
</dbReference>
<feature type="domain" description="Asparaginase/glutaminase C-terminal" evidence="9">
    <location>
        <begin position="224"/>
        <end position="339"/>
    </location>
</feature>
<reference evidence="10" key="2">
    <citation type="journal article" date="2021" name="PeerJ">
        <title>Extensive microbial diversity within the chicken gut microbiome revealed by metagenomics and culture.</title>
        <authorList>
            <person name="Gilroy R."/>
            <person name="Ravi A."/>
            <person name="Getino M."/>
            <person name="Pursley I."/>
            <person name="Horton D.L."/>
            <person name="Alikhan N.F."/>
            <person name="Baker D."/>
            <person name="Gharbi K."/>
            <person name="Hall N."/>
            <person name="Watson M."/>
            <person name="Adriaenssens E.M."/>
            <person name="Foster-Nyarko E."/>
            <person name="Jarju S."/>
            <person name="Secka A."/>
            <person name="Antonio M."/>
            <person name="Oren A."/>
            <person name="Chaudhuri R.R."/>
            <person name="La Ragione R."/>
            <person name="Hildebrand F."/>
            <person name="Pallen M.J."/>
        </authorList>
    </citation>
    <scope>NUCLEOTIDE SEQUENCE</scope>
    <source>
        <strain evidence="10">B1-15692</strain>
    </source>
</reference>
<evidence type="ECO:0000256" key="6">
    <source>
        <dbReference type="PROSITE-ProRule" id="PRU10099"/>
    </source>
</evidence>
<protein>
    <recommendedName>
        <fullName evidence="2">asparaginase</fullName>
        <ecNumber evidence="2">3.5.1.1</ecNumber>
    </recommendedName>
</protein>
<evidence type="ECO:0000256" key="3">
    <source>
        <dbReference type="ARBA" id="ARBA00022801"/>
    </source>
</evidence>
<evidence type="ECO:0000256" key="1">
    <source>
        <dbReference type="ARBA" id="ARBA00010518"/>
    </source>
</evidence>
<proteinExistence type="inferred from homology"/>
<dbReference type="InterPro" id="IPR027473">
    <property type="entry name" value="L-asparaginase_C"/>
</dbReference>
<dbReference type="InterPro" id="IPR020827">
    <property type="entry name" value="Asparaginase/glutaminase_AS1"/>
</dbReference>
<dbReference type="InterPro" id="IPR006034">
    <property type="entry name" value="Asparaginase/glutaminase-like"/>
</dbReference>
<dbReference type="InterPro" id="IPR041725">
    <property type="entry name" value="L-asparaginase_I"/>
</dbReference>
<dbReference type="PANTHER" id="PTHR11707:SF28">
    <property type="entry name" value="60 KDA LYSOPHOSPHOLIPASE"/>
    <property type="match status" value="1"/>
</dbReference>
<dbReference type="FunFam" id="3.40.50.40:FF:000001">
    <property type="entry name" value="L-asparaginase 1"/>
    <property type="match status" value="1"/>
</dbReference>
<evidence type="ECO:0000256" key="2">
    <source>
        <dbReference type="ARBA" id="ARBA00012920"/>
    </source>
</evidence>
<name>A0A9D9I8I2_9BACT</name>
<feature type="domain" description="L-asparaginase N-terminal" evidence="8">
    <location>
        <begin position="12"/>
        <end position="203"/>
    </location>
</feature>
<dbReference type="Pfam" id="PF17763">
    <property type="entry name" value="Asparaginase_C"/>
    <property type="match status" value="1"/>
</dbReference>
<dbReference type="InterPro" id="IPR027474">
    <property type="entry name" value="L-asparaginase_N"/>
</dbReference>
<evidence type="ECO:0000259" key="9">
    <source>
        <dbReference type="Pfam" id="PF17763"/>
    </source>
</evidence>
<dbReference type="FunFam" id="3.40.50.1170:FF:000001">
    <property type="entry name" value="L-asparaginase 2"/>
    <property type="match status" value="1"/>
</dbReference>
<dbReference type="SFLD" id="SFLDS00057">
    <property type="entry name" value="Glutaminase/Asparaginase"/>
    <property type="match status" value="1"/>
</dbReference>
<dbReference type="PRINTS" id="PR00139">
    <property type="entry name" value="ASNGLNASE"/>
</dbReference>
<dbReference type="PROSITE" id="PS00917">
    <property type="entry name" value="ASN_GLN_ASE_2"/>
    <property type="match status" value="1"/>
</dbReference>
<dbReference type="InterPro" id="IPR006033">
    <property type="entry name" value="AsnA_fam"/>
</dbReference>
<evidence type="ECO:0000313" key="10">
    <source>
        <dbReference type="EMBL" id="MBO8467685.1"/>
    </source>
</evidence>
<dbReference type="Gene3D" id="3.40.50.1170">
    <property type="entry name" value="L-asparaginase, N-terminal domain"/>
    <property type="match status" value="1"/>
</dbReference>
<dbReference type="Pfam" id="PF00710">
    <property type="entry name" value="Asparaginase"/>
    <property type="match status" value="1"/>
</dbReference>
<dbReference type="EC" id="3.5.1.1" evidence="2"/>
<dbReference type="InterPro" id="IPR040919">
    <property type="entry name" value="Asparaginase_C"/>
</dbReference>
<dbReference type="Gene3D" id="3.40.50.40">
    <property type="match status" value="1"/>
</dbReference>
<dbReference type="InterPro" id="IPR027475">
    <property type="entry name" value="Asparaginase/glutaminase_AS2"/>
</dbReference>
<feature type="binding site" evidence="5">
    <location>
        <begin position="96"/>
        <end position="97"/>
    </location>
    <ligand>
        <name>substrate</name>
    </ligand>
</feature>
<dbReference type="PROSITE" id="PS00144">
    <property type="entry name" value="ASN_GLN_ASE_1"/>
    <property type="match status" value="1"/>
</dbReference>
<feature type="active site" description="O-isoaspartyl threonine intermediate" evidence="4">
    <location>
        <position position="20"/>
    </location>
</feature>
<dbReference type="GO" id="GO:0004067">
    <property type="term" value="F:asparaginase activity"/>
    <property type="evidence" value="ECO:0007669"/>
    <property type="project" value="UniProtKB-UniRule"/>
</dbReference>
<feature type="binding site" evidence="5">
    <location>
        <position position="65"/>
    </location>
    <ligand>
        <name>substrate</name>
    </ligand>
</feature>